<organism evidence="8 9">
    <name type="scientific">Bipolaris victoriae (strain FI3)</name>
    <name type="common">Victoria blight of oats agent</name>
    <name type="synonym">Cochliobolus victoriae</name>
    <dbReference type="NCBI Taxonomy" id="930091"/>
    <lineage>
        <taxon>Eukaryota</taxon>
        <taxon>Fungi</taxon>
        <taxon>Dikarya</taxon>
        <taxon>Ascomycota</taxon>
        <taxon>Pezizomycotina</taxon>
        <taxon>Dothideomycetes</taxon>
        <taxon>Pleosporomycetidae</taxon>
        <taxon>Pleosporales</taxon>
        <taxon>Pleosporineae</taxon>
        <taxon>Pleosporaceae</taxon>
        <taxon>Bipolaris</taxon>
    </lineage>
</organism>
<proteinExistence type="predicted"/>
<reference evidence="8 9" key="1">
    <citation type="journal article" date="2013" name="PLoS Genet.">
        <title>Comparative genome structure, secondary metabolite, and effector coding capacity across Cochliobolus pathogens.</title>
        <authorList>
            <person name="Condon B.J."/>
            <person name="Leng Y."/>
            <person name="Wu D."/>
            <person name="Bushley K.E."/>
            <person name="Ohm R.A."/>
            <person name="Otillar R."/>
            <person name="Martin J."/>
            <person name="Schackwitz W."/>
            <person name="Grimwood J."/>
            <person name="MohdZainudin N."/>
            <person name="Xue C."/>
            <person name="Wang R."/>
            <person name="Manning V.A."/>
            <person name="Dhillon B."/>
            <person name="Tu Z.J."/>
            <person name="Steffenson B.J."/>
            <person name="Salamov A."/>
            <person name="Sun H."/>
            <person name="Lowry S."/>
            <person name="LaButti K."/>
            <person name="Han J."/>
            <person name="Copeland A."/>
            <person name="Lindquist E."/>
            <person name="Barry K."/>
            <person name="Schmutz J."/>
            <person name="Baker S.E."/>
            <person name="Ciuffetti L.M."/>
            <person name="Grigoriev I.V."/>
            <person name="Zhong S."/>
            <person name="Turgeon B.G."/>
        </authorList>
    </citation>
    <scope>NUCLEOTIDE SEQUENCE [LARGE SCALE GENOMIC DNA]</scope>
    <source>
        <strain evidence="8 9">FI3</strain>
    </source>
</reference>
<dbReference type="SMART" id="SM00321">
    <property type="entry name" value="WSC"/>
    <property type="match status" value="1"/>
</dbReference>
<feature type="non-terminal residue" evidence="8">
    <location>
        <position position="1"/>
    </location>
</feature>
<dbReference type="InterPro" id="IPR002889">
    <property type="entry name" value="WSC_carb-bd"/>
</dbReference>
<protein>
    <recommendedName>
        <fullName evidence="7">WSC domain-containing protein</fullName>
    </recommendedName>
</protein>
<evidence type="ECO:0000256" key="2">
    <source>
        <dbReference type="ARBA" id="ARBA00022692"/>
    </source>
</evidence>
<evidence type="ECO:0000256" key="1">
    <source>
        <dbReference type="ARBA" id="ARBA00004167"/>
    </source>
</evidence>
<evidence type="ECO:0000256" key="5">
    <source>
        <dbReference type="ARBA" id="ARBA00023136"/>
    </source>
</evidence>
<accession>W7E3D8</accession>
<evidence type="ECO:0000256" key="6">
    <source>
        <dbReference type="ARBA" id="ARBA00023180"/>
    </source>
</evidence>
<dbReference type="HOGENOM" id="CLU_171219_0_0_1"/>
<keyword evidence="5" id="KW-0472">Membrane</keyword>
<dbReference type="InterPro" id="IPR051836">
    <property type="entry name" value="Kremen_rcpt"/>
</dbReference>
<dbReference type="RefSeq" id="XP_014551195.1">
    <property type="nucleotide sequence ID" value="XM_014695709.1"/>
</dbReference>
<dbReference type="PANTHER" id="PTHR24269:SF16">
    <property type="entry name" value="PROTEIN SLG1"/>
    <property type="match status" value="1"/>
</dbReference>
<keyword evidence="2" id="KW-0812">Transmembrane</keyword>
<dbReference type="PROSITE" id="PS51212">
    <property type="entry name" value="WSC"/>
    <property type="match status" value="1"/>
</dbReference>
<dbReference type="AlphaFoldDB" id="W7E3D8"/>
<dbReference type="GO" id="GO:0005886">
    <property type="term" value="C:plasma membrane"/>
    <property type="evidence" value="ECO:0007669"/>
    <property type="project" value="TreeGrafter"/>
</dbReference>
<keyword evidence="6" id="KW-0325">Glycoprotein</keyword>
<name>W7E3D8_BIPV3</name>
<evidence type="ECO:0000313" key="8">
    <source>
        <dbReference type="EMBL" id="EUN21619.1"/>
    </source>
</evidence>
<dbReference type="Pfam" id="PF01822">
    <property type="entry name" value="WSC"/>
    <property type="match status" value="1"/>
</dbReference>
<evidence type="ECO:0000313" key="9">
    <source>
        <dbReference type="Proteomes" id="UP000054337"/>
    </source>
</evidence>
<keyword evidence="9" id="KW-1185">Reference proteome</keyword>
<comment type="subcellular location">
    <subcellularLocation>
        <location evidence="1">Membrane</location>
        <topology evidence="1">Single-pass membrane protein</topology>
    </subcellularLocation>
</comment>
<feature type="non-terminal residue" evidence="8">
    <location>
        <position position="86"/>
    </location>
</feature>
<evidence type="ECO:0000256" key="3">
    <source>
        <dbReference type="ARBA" id="ARBA00022729"/>
    </source>
</evidence>
<sequence length="86" mass="9434">YLGCFTDAIPRVIDSKTEYSTVMTREICADFCTDYALYGVQYSTHCFCGNSFETPTKSVDESECNGKCGGSSDMCGGYGRNSLFVK</sequence>
<evidence type="ECO:0000256" key="4">
    <source>
        <dbReference type="ARBA" id="ARBA00022989"/>
    </source>
</evidence>
<keyword evidence="3" id="KW-0732">Signal</keyword>
<dbReference type="OrthoDB" id="3688278at2759"/>
<dbReference type="GeneID" id="26257730"/>
<keyword evidence="4" id="KW-1133">Transmembrane helix</keyword>
<evidence type="ECO:0000259" key="7">
    <source>
        <dbReference type="PROSITE" id="PS51212"/>
    </source>
</evidence>
<gene>
    <name evidence="8" type="ORF">COCVIDRAFT_63695</name>
</gene>
<feature type="domain" description="WSC" evidence="7">
    <location>
        <begin position="1"/>
        <end position="86"/>
    </location>
</feature>
<dbReference type="Proteomes" id="UP000054337">
    <property type="component" value="Unassembled WGS sequence"/>
</dbReference>
<dbReference type="PANTHER" id="PTHR24269">
    <property type="entry name" value="KREMEN PROTEIN"/>
    <property type="match status" value="1"/>
</dbReference>
<dbReference type="EMBL" id="KI968840">
    <property type="protein sequence ID" value="EUN21619.1"/>
    <property type="molecule type" value="Genomic_DNA"/>
</dbReference>